<dbReference type="Proteomes" id="UP001497700">
    <property type="component" value="Unassembled WGS sequence"/>
</dbReference>
<proteinExistence type="predicted"/>
<accession>A0ACB9Z899</accession>
<keyword evidence="2" id="KW-1185">Reference proteome</keyword>
<sequence>MPLPTDPAVRATSIALADTIKDIAIQGNGPQPGFRPAHAKGVLVHGLFQAEPEAAALSKAWHLQGDSITILARFSNASADPKIQDGNANSNPRGLAIRFIQSHAPIRSHTDIITHSVDGFVASTGQEALDFFNAVKNNTLAEHLATAPKAKAFVEMPKPTPASYGTAKYFGLNTFMFISHEDTETYFRYRIVPEAGEQYLTAAEAQAKDPSYLLTDLYSRLEKGPIKFKLIAQIAEAGDVTNDCTVKWPEDRKQVVLGTIALYAVTGMQKEQQQDMIFDPIPRIDGIEPSDDPLLDIRAGVYLTSGKRRRAEGEESKGESGL</sequence>
<name>A0ACB9Z899_9PEZI</name>
<reference evidence="1 2" key="1">
    <citation type="journal article" date="2022" name="New Phytol.">
        <title>Ecological generalism drives hyperdiversity of secondary metabolite gene clusters in xylarialean endophytes.</title>
        <authorList>
            <person name="Franco M.E.E."/>
            <person name="Wisecaver J.H."/>
            <person name="Arnold A.E."/>
            <person name="Ju Y.M."/>
            <person name="Slot J.C."/>
            <person name="Ahrendt S."/>
            <person name="Moore L.P."/>
            <person name="Eastman K.E."/>
            <person name="Scott K."/>
            <person name="Konkel Z."/>
            <person name="Mondo S.J."/>
            <person name="Kuo A."/>
            <person name="Hayes R.D."/>
            <person name="Haridas S."/>
            <person name="Andreopoulos B."/>
            <person name="Riley R."/>
            <person name="LaButti K."/>
            <person name="Pangilinan J."/>
            <person name="Lipzen A."/>
            <person name="Amirebrahimi M."/>
            <person name="Yan J."/>
            <person name="Adam C."/>
            <person name="Keymanesh K."/>
            <person name="Ng V."/>
            <person name="Louie K."/>
            <person name="Northen T."/>
            <person name="Drula E."/>
            <person name="Henrissat B."/>
            <person name="Hsieh H.M."/>
            <person name="Youens-Clark K."/>
            <person name="Lutzoni F."/>
            <person name="Miadlikowska J."/>
            <person name="Eastwood D.C."/>
            <person name="Hamelin R.C."/>
            <person name="Grigoriev I.V."/>
            <person name="U'Ren J.M."/>
        </authorList>
    </citation>
    <scope>NUCLEOTIDE SEQUENCE [LARGE SCALE GENOMIC DNA]</scope>
    <source>
        <strain evidence="1 2">CBS 119005</strain>
    </source>
</reference>
<evidence type="ECO:0000313" key="1">
    <source>
        <dbReference type="EMBL" id="KAI4867985.1"/>
    </source>
</evidence>
<protein>
    <submittedName>
        <fullName evidence="1">Catalase related protein</fullName>
    </submittedName>
</protein>
<organism evidence="1 2">
    <name type="scientific">Hypoxylon rubiginosum</name>
    <dbReference type="NCBI Taxonomy" id="110542"/>
    <lineage>
        <taxon>Eukaryota</taxon>
        <taxon>Fungi</taxon>
        <taxon>Dikarya</taxon>
        <taxon>Ascomycota</taxon>
        <taxon>Pezizomycotina</taxon>
        <taxon>Sordariomycetes</taxon>
        <taxon>Xylariomycetidae</taxon>
        <taxon>Xylariales</taxon>
        <taxon>Hypoxylaceae</taxon>
        <taxon>Hypoxylon</taxon>
    </lineage>
</organism>
<comment type="caution">
    <text evidence="1">The sequence shown here is derived from an EMBL/GenBank/DDBJ whole genome shotgun (WGS) entry which is preliminary data.</text>
</comment>
<evidence type="ECO:0000313" key="2">
    <source>
        <dbReference type="Proteomes" id="UP001497700"/>
    </source>
</evidence>
<gene>
    <name evidence="1" type="ORF">F4820DRAFT_445567</name>
</gene>
<dbReference type="EMBL" id="MU393442">
    <property type="protein sequence ID" value="KAI4867985.1"/>
    <property type="molecule type" value="Genomic_DNA"/>
</dbReference>